<protein>
    <recommendedName>
        <fullName evidence="3">tetrahydrofolate synthase</fullName>
        <ecNumber evidence="3">6.3.2.17</ecNumber>
    </recommendedName>
    <alternativeName>
        <fullName evidence="9">Tetrahydrofolylpolyglutamate synthase</fullName>
    </alternativeName>
</protein>
<dbReference type="Gene3D" id="3.40.1190.10">
    <property type="entry name" value="Mur-like, catalytic domain"/>
    <property type="match status" value="1"/>
</dbReference>
<keyword evidence="8" id="KW-0460">Magnesium</keyword>
<gene>
    <name evidence="14" type="ORF">COX08_00205</name>
</gene>
<dbReference type="SUPFAM" id="SSF53244">
    <property type="entry name" value="MurD-like peptide ligases, peptide-binding domain"/>
    <property type="match status" value="1"/>
</dbReference>
<dbReference type="Gene3D" id="3.90.190.20">
    <property type="entry name" value="Mur ligase, C-terminal domain"/>
    <property type="match status" value="1"/>
</dbReference>
<dbReference type="GO" id="GO:0005737">
    <property type="term" value="C:cytoplasm"/>
    <property type="evidence" value="ECO:0007669"/>
    <property type="project" value="TreeGrafter"/>
</dbReference>
<evidence type="ECO:0000313" key="14">
    <source>
        <dbReference type="EMBL" id="PIP53582.1"/>
    </source>
</evidence>
<dbReference type="GO" id="GO:0008841">
    <property type="term" value="F:dihydrofolate synthase activity"/>
    <property type="evidence" value="ECO:0007669"/>
    <property type="project" value="TreeGrafter"/>
</dbReference>
<evidence type="ECO:0000256" key="4">
    <source>
        <dbReference type="ARBA" id="ARBA00022598"/>
    </source>
</evidence>
<dbReference type="AlphaFoldDB" id="A0A2H0B7E1"/>
<dbReference type="NCBIfam" id="TIGR01499">
    <property type="entry name" value="folC"/>
    <property type="match status" value="1"/>
</dbReference>
<dbReference type="InterPro" id="IPR001645">
    <property type="entry name" value="Folylpolyglutamate_synth"/>
</dbReference>
<comment type="caution">
    <text evidence="14">The sequence shown here is derived from an EMBL/GenBank/DDBJ whole genome shotgun (WGS) entry which is preliminary data.</text>
</comment>
<evidence type="ECO:0000256" key="11">
    <source>
        <dbReference type="PIRNR" id="PIRNR001563"/>
    </source>
</evidence>
<evidence type="ECO:0000256" key="7">
    <source>
        <dbReference type="ARBA" id="ARBA00022840"/>
    </source>
</evidence>
<dbReference type="Pfam" id="PF08245">
    <property type="entry name" value="Mur_ligase_M"/>
    <property type="match status" value="1"/>
</dbReference>
<dbReference type="GO" id="GO:0004326">
    <property type="term" value="F:tetrahydrofolylpolyglutamate synthase activity"/>
    <property type="evidence" value="ECO:0007669"/>
    <property type="project" value="UniProtKB-EC"/>
</dbReference>
<reference evidence="14 15" key="1">
    <citation type="submission" date="2017-09" db="EMBL/GenBank/DDBJ databases">
        <title>Depth-based differentiation of microbial function through sediment-hosted aquifers and enrichment of novel symbionts in the deep terrestrial subsurface.</title>
        <authorList>
            <person name="Probst A.J."/>
            <person name="Ladd B."/>
            <person name="Jarett J.K."/>
            <person name="Geller-Mcgrath D.E."/>
            <person name="Sieber C.M."/>
            <person name="Emerson J.B."/>
            <person name="Anantharaman K."/>
            <person name="Thomas B.C."/>
            <person name="Malmstrom R."/>
            <person name="Stieglmeier M."/>
            <person name="Klingl A."/>
            <person name="Woyke T."/>
            <person name="Ryan C.M."/>
            <person name="Banfield J.F."/>
        </authorList>
    </citation>
    <scope>NUCLEOTIDE SEQUENCE [LARGE SCALE GENOMIC DNA]</scope>
    <source>
        <strain evidence="14">CG23_combo_of_CG06-09_8_20_14_all_34_8</strain>
    </source>
</reference>
<dbReference type="InterPro" id="IPR013221">
    <property type="entry name" value="Mur_ligase_cen"/>
</dbReference>
<accession>A0A2H0B7E1</accession>
<sequence length="451" mass="51474">MNRINTFKDAIAYFESFILSSNQYTKNFRFLKLDRTYNLLKLLGNPHQEYPIIHITGTSGKGSTSMMAAAILQEAGYKVGLHTSPHLQKVTERYLINQQLMSNDVLIQYCNKLKKIIDWIIENDIENKPSYFEILVCLAFLYFADYHVDWAVIEVGMGGRFDSTNVCNSRVSVITNIGLDHTKVLGDTIKKIVTEKMMIIKPNTLAVTGVNQPSALKIVRDYAVSVNTKLLELNQDFSVNNYKLINDKNIFNYKNGKFSFDKLELSLCGQYQAYNASLAITTVLALKDPKINERIIRQALNQIYFPGRMEQLKLFGKNIIMDGAHNPMKMQALSNTLVKLFPKQKMPIFFCAKYDKDMTAMIKNLLPIASEFIITSFSALIDSGKNVMASKENIYKAIRKIDKNIKISKIDMQQIPDIIKSLKNDNIIITGSLYFIGEVRNVLRLSWHSHN</sequence>
<feature type="domain" description="Mur ligase C-terminal" evidence="12">
    <location>
        <begin position="307"/>
        <end position="432"/>
    </location>
</feature>
<comment type="similarity">
    <text evidence="2 11">Belongs to the folylpolyglutamate synthase family.</text>
</comment>
<feature type="domain" description="Mur ligase central" evidence="13">
    <location>
        <begin position="55"/>
        <end position="282"/>
    </location>
</feature>
<dbReference type="InterPro" id="IPR036565">
    <property type="entry name" value="Mur-like_cat_sf"/>
</dbReference>
<organism evidence="14 15">
    <name type="scientific">Candidatus Beckwithbacteria bacterium CG23_combo_of_CG06-09_8_20_14_all_34_8</name>
    <dbReference type="NCBI Taxonomy" id="1974497"/>
    <lineage>
        <taxon>Bacteria</taxon>
        <taxon>Candidatus Beckwithiibacteriota</taxon>
    </lineage>
</organism>
<evidence type="ECO:0000256" key="9">
    <source>
        <dbReference type="ARBA" id="ARBA00030592"/>
    </source>
</evidence>
<evidence type="ECO:0000313" key="15">
    <source>
        <dbReference type="Proteomes" id="UP000229459"/>
    </source>
</evidence>
<dbReference type="InterPro" id="IPR004101">
    <property type="entry name" value="Mur_ligase_C"/>
</dbReference>
<dbReference type="SUPFAM" id="SSF53623">
    <property type="entry name" value="MurD-like peptide ligases, catalytic domain"/>
    <property type="match status" value="1"/>
</dbReference>
<comment type="cofactor">
    <cofactor evidence="1">
        <name>Mg(2+)</name>
        <dbReference type="ChEBI" id="CHEBI:18420"/>
    </cofactor>
</comment>
<evidence type="ECO:0000256" key="2">
    <source>
        <dbReference type="ARBA" id="ARBA00008276"/>
    </source>
</evidence>
<dbReference type="FunFam" id="3.40.1190.10:FF:000011">
    <property type="entry name" value="Folylpolyglutamate synthase/dihydrofolate synthase"/>
    <property type="match status" value="1"/>
</dbReference>
<dbReference type="PANTHER" id="PTHR11136:SF0">
    <property type="entry name" value="DIHYDROFOLATE SYNTHETASE-RELATED"/>
    <property type="match status" value="1"/>
</dbReference>
<evidence type="ECO:0000256" key="1">
    <source>
        <dbReference type="ARBA" id="ARBA00001946"/>
    </source>
</evidence>
<evidence type="ECO:0000256" key="6">
    <source>
        <dbReference type="ARBA" id="ARBA00022741"/>
    </source>
</evidence>
<evidence type="ECO:0000256" key="5">
    <source>
        <dbReference type="ARBA" id="ARBA00022723"/>
    </source>
</evidence>
<dbReference type="Proteomes" id="UP000229459">
    <property type="component" value="Unassembled WGS sequence"/>
</dbReference>
<keyword evidence="5" id="KW-0479">Metal-binding</keyword>
<dbReference type="PIRSF" id="PIRSF001563">
    <property type="entry name" value="Folylpolyglu_synth"/>
    <property type="match status" value="1"/>
</dbReference>
<dbReference type="InterPro" id="IPR036615">
    <property type="entry name" value="Mur_ligase_C_dom_sf"/>
</dbReference>
<proteinExistence type="inferred from homology"/>
<keyword evidence="4 11" id="KW-0436">Ligase</keyword>
<keyword evidence="7 11" id="KW-0067">ATP-binding</keyword>
<evidence type="ECO:0000259" key="12">
    <source>
        <dbReference type="Pfam" id="PF02875"/>
    </source>
</evidence>
<dbReference type="GO" id="GO:0005524">
    <property type="term" value="F:ATP binding"/>
    <property type="evidence" value="ECO:0007669"/>
    <property type="project" value="UniProtKB-KW"/>
</dbReference>
<evidence type="ECO:0000259" key="13">
    <source>
        <dbReference type="Pfam" id="PF08245"/>
    </source>
</evidence>
<evidence type="ECO:0000256" key="10">
    <source>
        <dbReference type="ARBA" id="ARBA00047493"/>
    </source>
</evidence>
<dbReference type="GO" id="GO:0046872">
    <property type="term" value="F:metal ion binding"/>
    <property type="evidence" value="ECO:0007669"/>
    <property type="project" value="UniProtKB-KW"/>
</dbReference>
<dbReference type="PANTHER" id="PTHR11136">
    <property type="entry name" value="FOLYLPOLYGLUTAMATE SYNTHASE-RELATED"/>
    <property type="match status" value="1"/>
</dbReference>
<dbReference type="EC" id="6.3.2.17" evidence="3"/>
<comment type="catalytic activity">
    <reaction evidence="10">
        <text>(6S)-5,6,7,8-tetrahydrofolyl-(gamma-L-Glu)(n) + L-glutamate + ATP = (6S)-5,6,7,8-tetrahydrofolyl-(gamma-L-Glu)(n+1) + ADP + phosphate + H(+)</text>
        <dbReference type="Rhea" id="RHEA:10580"/>
        <dbReference type="Rhea" id="RHEA-COMP:14738"/>
        <dbReference type="Rhea" id="RHEA-COMP:14740"/>
        <dbReference type="ChEBI" id="CHEBI:15378"/>
        <dbReference type="ChEBI" id="CHEBI:29985"/>
        <dbReference type="ChEBI" id="CHEBI:30616"/>
        <dbReference type="ChEBI" id="CHEBI:43474"/>
        <dbReference type="ChEBI" id="CHEBI:141005"/>
        <dbReference type="ChEBI" id="CHEBI:456216"/>
        <dbReference type="EC" id="6.3.2.17"/>
    </reaction>
</comment>
<dbReference type="Pfam" id="PF02875">
    <property type="entry name" value="Mur_ligase_C"/>
    <property type="match status" value="1"/>
</dbReference>
<evidence type="ECO:0000256" key="3">
    <source>
        <dbReference type="ARBA" id="ARBA00013025"/>
    </source>
</evidence>
<dbReference type="EMBL" id="PCSR01000004">
    <property type="protein sequence ID" value="PIP53582.1"/>
    <property type="molecule type" value="Genomic_DNA"/>
</dbReference>
<name>A0A2H0B7E1_9BACT</name>
<keyword evidence="6 11" id="KW-0547">Nucleotide-binding</keyword>
<evidence type="ECO:0000256" key="8">
    <source>
        <dbReference type="ARBA" id="ARBA00022842"/>
    </source>
</evidence>